<accession>A0A517DNX9</accession>
<organism evidence="3 4">
    <name type="scientific">Sporomusa termitida</name>
    <dbReference type="NCBI Taxonomy" id="2377"/>
    <lineage>
        <taxon>Bacteria</taxon>
        <taxon>Bacillati</taxon>
        <taxon>Bacillota</taxon>
        <taxon>Negativicutes</taxon>
        <taxon>Selenomonadales</taxon>
        <taxon>Sporomusaceae</taxon>
        <taxon>Sporomusa</taxon>
    </lineage>
</organism>
<protein>
    <submittedName>
        <fullName evidence="3">N-carbamoylputrescine amidase</fullName>
    </submittedName>
</protein>
<evidence type="ECO:0000256" key="1">
    <source>
        <dbReference type="ARBA" id="ARBA00022801"/>
    </source>
</evidence>
<gene>
    <name evidence="3" type="ORF">SPTER_03320</name>
</gene>
<dbReference type="PROSITE" id="PS50263">
    <property type="entry name" value="CN_HYDROLASE"/>
    <property type="match status" value="1"/>
</dbReference>
<dbReference type="CDD" id="cd07197">
    <property type="entry name" value="nitrilase"/>
    <property type="match status" value="1"/>
</dbReference>
<dbReference type="InterPro" id="IPR036526">
    <property type="entry name" value="C-N_Hydrolase_sf"/>
</dbReference>
<dbReference type="SUPFAM" id="SSF56317">
    <property type="entry name" value="Carbon-nitrogen hydrolase"/>
    <property type="match status" value="1"/>
</dbReference>
<dbReference type="RefSeq" id="WP_144348769.1">
    <property type="nucleotide sequence ID" value="NZ_CP036259.1"/>
</dbReference>
<reference evidence="3 4" key="1">
    <citation type="submission" date="2019-02" db="EMBL/GenBank/DDBJ databases">
        <title>Closed genome of Sporomusa termitida DSM 4440.</title>
        <authorList>
            <person name="Poehlein A."/>
            <person name="Daniel R."/>
        </authorList>
    </citation>
    <scope>NUCLEOTIDE SEQUENCE [LARGE SCALE GENOMIC DNA]</scope>
    <source>
        <strain evidence="3 4">DSM 4440</strain>
    </source>
</reference>
<dbReference type="AlphaFoldDB" id="A0A517DNX9"/>
<dbReference type="EMBL" id="CP036259">
    <property type="protein sequence ID" value="QDR79073.1"/>
    <property type="molecule type" value="Genomic_DNA"/>
</dbReference>
<evidence type="ECO:0000259" key="2">
    <source>
        <dbReference type="PROSITE" id="PS50263"/>
    </source>
</evidence>
<proteinExistence type="predicted"/>
<dbReference type="Gene3D" id="3.60.110.10">
    <property type="entry name" value="Carbon-nitrogen hydrolase"/>
    <property type="match status" value="1"/>
</dbReference>
<dbReference type="KEGG" id="sted:SPTER_03320"/>
<dbReference type="OrthoDB" id="9811121at2"/>
<keyword evidence="4" id="KW-1185">Reference proteome</keyword>
<dbReference type="InterPro" id="IPR050345">
    <property type="entry name" value="Aliph_Amidase/BUP"/>
</dbReference>
<name>A0A517DNX9_9FIRM</name>
<keyword evidence="1" id="KW-0378">Hydrolase</keyword>
<dbReference type="Pfam" id="PF00795">
    <property type="entry name" value="CN_hydrolase"/>
    <property type="match status" value="1"/>
</dbReference>
<evidence type="ECO:0000313" key="3">
    <source>
        <dbReference type="EMBL" id="QDR79073.1"/>
    </source>
</evidence>
<evidence type="ECO:0000313" key="4">
    <source>
        <dbReference type="Proteomes" id="UP000320776"/>
    </source>
</evidence>
<feature type="domain" description="CN hydrolase" evidence="2">
    <location>
        <begin position="1"/>
        <end position="243"/>
    </location>
</feature>
<dbReference type="Proteomes" id="UP000320776">
    <property type="component" value="Chromosome"/>
</dbReference>
<dbReference type="InterPro" id="IPR003010">
    <property type="entry name" value="C-N_Hydrolase"/>
</dbReference>
<dbReference type="PANTHER" id="PTHR43674">
    <property type="entry name" value="NITRILASE C965.09-RELATED"/>
    <property type="match status" value="1"/>
</dbReference>
<dbReference type="GO" id="GO:0016811">
    <property type="term" value="F:hydrolase activity, acting on carbon-nitrogen (but not peptide) bonds, in linear amides"/>
    <property type="evidence" value="ECO:0007669"/>
    <property type="project" value="TreeGrafter"/>
</dbReference>
<dbReference type="PANTHER" id="PTHR43674:SF16">
    <property type="entry name" value="CARBON-NITROGEN FAMILY, PUTATIVE (AFU_ORTHOLOGUE AFUA_5G02350)-RELATED"/>
    <property type="match status" value="1"/>
</dbReference>
<sequence>MRVALLHVDVSGGPESRNLEILTQAVRLAAEQGAQWIITPETAVQGYFFACERELKPVVIPVQPAPAIQPIRQLAAAYAVTVFLGCAEQDEYNGHCYNSCLVIGPDGNIIGRHRKKHAHSGVSEGWANRGEQLEPVVCGDIPAGILICSDTWYEENAVTMADKGAQVIIVPAAWPPGGCGGPPENAWKKASAVSGCSLWVCNQTGKQERLDFTQAQSTVIARGEMQLAYSGPEPAALLFDWDFKQQCALTGEFTVLPL</sequence>